<evidence type="ECO:0000256" key="1">
    <source>
        <dbReference type="ARBA" id="ARBA00001946"/>
    </source>
</evidence>
<evidence type="ECO:0000256" key="19">
    <source>
        <dbReference type="HAMAP-Rule" id="MF_00719"/>
    </source>
</evidence>
<comment type="subcellular location">
    <subcellularLocation>
        <location evidence="2 19">Cell membrane</location>
        <topology evidence="2 19">Multi-pass membrane protein</topology>
    </subcellularLocation>
</comment>
<name>A0A3R7DFS8_9EURY</name>
<evidence type="ECO:0000256" key="10">
    <source>
        <dbReference type="ARBA" id="ARBA00022692"/>
    </source>
</evidence>
<dbReference type="RefSeq" id="WP_120243626.1">
    <property type="nucleotide sequence ID" value="NZ_RAPO01000001.1"/>
</dbReference>
<accession>A0A3R7DFS8</accession>
<proteinExistence type="inferred from homology"/>
<dbReference type="AlphaFoldDB" id="A0A3R7DFS8"/>
<comment type="cofactor">
    <cofactor evidence="1 19">
        <name>Mg(2+)</name>
        <dbReference type="ChEBI" id="CHEBI:18420"/>
    </cofactor>
</comment>
<dbReference type="OrthoDB" id="11748at2157"/>
<gene>
    <name evidence="19" type="primary">cobS</name>
    <name evidence="20" type="ORF">ATJ93_1179</name>
</gene>
<keyword evidence="7 19" id="KW-1003">Cell membrane</keyword>
<dbReference type="NCBIfam" id="TIGR00317">
    <property type="entry name" value="cobS"/>
    <property type="match status" value="1"/>
</dbReference>
<evidence type="ECO:0000256" key="17">
    <source>
        <dbReference type="ARBA" id="ARBA00048623"/>
    </source>
</evidence>
<reference evidence="20 21" key="1">
    <citation type="submission" date="2018-09" db="EMBL/GenBank/DDBJ databases">
        <title>Genomic Encyclopedia of Archaeal and Bacterial Type Strains, Phase II (KMG-II): from individual species to whole genera.</title>
        <authorList>
            <person name="Goeker M."/>
        </authorList>
    </citation>
    <scope>NUCLEOTIDE SEQUENCE [LARGE SCALE GENOMIC DNA]</scope>
    <source>
        <strain evidence="20 21">DSM 13151</strain>
    </source>
</reference>
<dbReference type="EMBL" id="RAPO01000001">
    <property type="protein sequence ID" value="RKD98174.1"/>
    <property type="molecule type" value="Genomic_DNA"/>
</dbReference>
<evidence type="ECO:0000256" key="15">
    <source>
        <dbReference type="ARBA" id="ARBA00032605"/>
    </source>
</evidence>
<evidence type="ECO:0000256" key="11">
    <source>
        <dbReference type="ARBA" id="ARBA00022842"/>
    </source>
</evidence>
<evidence type="ECO:0000313" key="21">
    <source>
        <dbReference type="Proteomes" id="UP000283805"/>
    </source>
</evidence>
<keyword evidence="9 19" id="KW-0808">Transferase</keyword>
<evidence type="ECO:0000256" key="2">
    <source>
        <dbReference type="ARBA" id="ARBA00004651"/>
    </source>
</evidence>
<dbReference type="Pfam" id="PF02654">
    <property type="entry name" value="CobS"/>
    <property type="match status" value="1"/>
</dbReference>
<evidence type="ECO:0000256" key="6">
    <source>
        <dbReference type="ARBA" id="ARBA00015850"/>
    </source>
</evidence>
<keyword evidence="10 19" id="KW-0812">Transmembrane</keyword>
<dbReference type="GO" id="GO:0051073">
    <property type="term" value="F:adenosylcobinamide-GDP ribazoletransferase activity"/>
    <property type="evidence" value="ECO:0007669"/>
    <property type="project" value="UniProtKB-UniRule"/>
</dbReference>
<comment type="similarity">
    <text evidence="4 19">Belongs to the CobS family.</text>
</comment>
<comment type="catalytic activity">
    <reaction evidence="17 19">
        <text>alpha-ribazole + adenosylcob(III)inamide-GDP = adenosylcob(III)alamin + GMP + H(+)</text>
        <dbReference type="Rhea" id="RHEA:16049"/>
        <dbReference type="ChEBI" id="CHEBI:10329"/>
        <dbReference type="ChEBI" id="CHEBI:15378"/>
        <dbReference type="ChEBI" id="CHEBI:18408"/>
        <dbReference type="ChEBI" id="CHEBI:58115"/>
        <dbReference type="ChEBI" id="CHEBI:60487"/>
        <dbReference type="EC" id="2.7.8.26"/>
    </reaction>
</comment>
<feature type="transmembrane region" description="Helical" evidence="19">
    <location>
        <begin position="112"/>
        <end position="134"/>
    </location>
</feature>
<evidence type="ECO:0000256" key="13">
    <source>
        <dbReference type="ARBA" id="ARBA00023136"/>
    </source>
</evidence>
<comment type="function">
    <text evidence="14 19">Joins adenosylcobinamide-GDP and alpha-ribazole to generate adenosylcobalamin (Ado-cobalamin). Also synthesizes adenosylcobalamin 5'-phosphate from adenosylcobinamide-GDP and alpha-ribazole 5'-phosphate.</text>
</comment>
<dbReference type="UniPathway" id="UPA00148">
    <property type="reaction ID" value="UER00238"/>
</dbReference>
<sequence>MTARGRGWPGAIRAAVGFLTRLPVPHREGDWDAFRSRPAAFPIVGLVSGSLAAMPLLAVDVLPASTVALGYLLAVYAVTGVHHLDGIADLGDALVVHGDQERRREVLKDTTTGVGAVLAVALTVAALALAGLGLADLPPLTAVGIAIGAEIGAKLGMAAMACFGTAEFEGMGRQFTEASTPGRFVVPTGVLAGVTVLVWPDPAAVAPWSALAGIGLPWYWANRSLGGINGDIFGAANEIGRIVGVHAGVIAWTLS</sequence>
<comment type="pathway">
    <text evidence="3 19">Cofactor biosynthesis; adenosylcobalamin biosynthesis; adenosylcobalamin from cob(II)yrinate a,c-diamide: step 7/7.</text>
</comment>
<evidence type="ECO:0000256" key="18">
    <source>
        <dbReference type="ARBA" id="ARBA00049504"/>
    </source>
</evidence>
<evidence type="ECO:0000256" key="16">
    <source>
        <dbReference type="ARBA" id="ARBA00032853"/>
    </source>
</evidence>
<comment type="caution">
    <text evidence="19">Lacks conserved residue(s) required for the propagation of feature annotation.</text>
</comment>
<dbReference type="EC" id="2.7.8.26" evidence="5 19"/>
<organism evidence="20 21">
    <name type="scientific">Halopiger aswanensis</name>
    <dbReference type="NCBI Taxonomy" id="148449"/>
    <lineage>
        <taxon>Archaea</taxon>
        <taxon>Methanobacteriati</taxon>
        <taxon>Methanobacteriota</taxon>
        <taxon>Stenosarchaea group</taxon>
        <taxon>Halobacteria</taxon>
        <taxon>Halobacteriales</taxon>
        <taxon>Natrialbaceae</taxon>
        <taxon>Halopiger</taxon>
    </lineage>
</organism>
<comment type="catalytic activity">
    <reaction evidence="18 19">
        <text>alpha-ribazole 5'-phosphate + adenosylcob(III)inamide-GDP = adenosylcob(III)alamin 5'-phosphate + GMP + H(+)</text>
        <dbReference type="Rhea" id="RHEA:23560"/>
        <dbReference type="ChEBI" id="CHEBI:15378"/>
        <dbReference type="ChEBI" id="CHEBI:57918"/>
        <dbReference type="ChEBI" id="CHEBI:58115"/>
        <dbReference type="ChEBI" id="CHEBI:60487"/>
        <dbReference type="ChEBI" id="CHEBI:60493"/>
        <dbReference type="EC" id="2.7.8.26"/>
    </reaction>
</comment>
<dbReference type="InterPro" id="IPR003805">
    <property type="entry name" value="CobS"/>
</dbReference>
<evidence type="ECO:0000256" key="4">
    <source>
        <dbReference type="ARBA" id="ARBA00010561"/>
    </source>
</evidence>
<keyword evidence="21" id="KW-1185">Reference proteome</keyword>
<feature type="transmembrane region" description="Helical" evidence="19">
    <location>
        <begin position="140"/>
        <end position="163"/>
    </location>
</feature>
<keyword evidence="13 19" id="KW-0472">Membrane</keyword>
<dbReference type="GO" id="GO:0005886">
    <property type="term" value="C:plasma membrane"/>
    <property type="evidence" value="ECO:0007669"/>
    <property type="project" value="UniProtKB-SubCell"/>
</dbReference>
<keyword evidence="11 19" id="KW-0460">Magnesium</keyword>
<evidence type="ECO:0000256" key="8">
    <source>
        <dbReference type="ARBA" id="ARBA00022573"/>
    </source>
</evidence>
<keyword evidence="12 19" id="KW-1133">Transmembrane helix</keyword>
<dbReference type="GO" id="GO:0008818">
    <property type="term" value="F:cobalamin 5'-phosphate synthase activity"/>
    <property type="evidence" value="ECO:0007669"/>
    <property type="project" value="UniProtKB-UniRule"/>
</dbReference>
<dbReference type="HAMAP" id="MF_00719">
    <property type="entry name" value="CobS"/>
    <property type="match status" value="1"/>
</dbReference>
<dbReference type="PANTHER" id="PTHR34148">
    <property type="entry name" value="ADENOSYLCOBINAMIDE-GDP RIBAZOLETRANSFERASE"/>
    <property type="match status" value="1"/>
</dbReference>
<protein>
    <recommendedName>
        <fullName evidence="6 19">Adenosylcobinamide-GDP ribazoletransferase</fullName>
        <ecNumber evidence="5 19">2.7.8.26</ecNumber>
    </recommendedName>
    <alternativeName>
        <fullName evidence="16 19">Cobalamin synthase</fullName>
    </alternativeName>
    <alternativeName>
        <fullName evidence="15 19">Cobalamin-5'-phosphate synthase</fullName>
    </alternativeName>
</protein>
<dbReference type="Proteomes" id="UP000283805">
    <property type="component" value="Unassembled WGS sequence"/>
</dbReference>
<dbReference type="GO" id="GO:0009236">
    <property type="term" value="P:cobalamin biosynthetic process"/>
    <property type="evidence" value="ECO:0007669"/>
    <property type="project" value="UniProtKB-UniRule"/>
</dbReference>
<comment type="caution">
    <text evidence="20">The sequence shown here is derived from an EMBL/GenBank/DDBJ whole genome shotgun (WGS) entry which is preliminary data.</text>
</comment>
<evidence type="ECO:0000256" key="3">
    <source>
        <dbReference type="ARBA" id="ARBA00004663"/>
    </source>
</evidence>
<evidence type="ECO:0000256" key="14">
    <source>
        <dbReference type="ARBA" id="ARBA00025228"/>
    </source>
</evidence>
<evidence type="ECO:0000256" key="12">
    <source>
        <dbReference type="ARBA" id="ARBA00022989"/>
    </source>
</evidence>
<evidence type="ECO:0000256" key="5">
    <source>
        <dbReference type="ARBA" id="ARBA00013200"/>
    </source>
</evidence>
<dbReference type="PANTHER" id="PTHR34148:SF1">
    <property type="entry name" value="ADENOSYLCOBINAMIDE-GDP RIBAZOLETRANSFERASE"/>
    <property type="match status" value="1"/>
</dbReference>
<evidence type="ECO:0000313" key="20">
    <source>
        <dbReference type="EMBL" id="RKD98174.1"/>
    </source>
</evidence>
<evidence type="ECO:0000256" key="9">
    <source>
        <dbReference type="ARBA" id="ARBA00022679"/>
    </source>
</evidence>
<keyword evidence="8 19" id="KW-0169">Cobalamin biosynthesis</keyword>
<evidence type="ECO:0000256" key="7">
    <source>
        <dbReference type="ARBA" id="ARBA00022475"/>
    </source>
</evidence>